<dbReference type="AlphaFoldDB" id="A0A8X8W9S8"/>
<accession>A0A8X8W9S8</accession>
<organism evidence="1">
    <name type="scientific">Salvia splendens</name>
    <name type="common">Scarlet sage</name>
    <dbReference type="NCBI Taxonomy" id="180675"/>
    <lineage>
        <taxon>Eukaryota</taxon>
        <taxon>Viridiplantae</taxon>
        <taxon>Streptophyta</taxon>
        <taxon>Embryophyta</taxon>
        <taxon>Tracheophyta</taxon>
        <taxon>Spermatophyta</taxon>
        <taxon>Magnoliopsida</taxon>
        <taxon>eudicotyledons</taxon>
        <taxon>Gunneridae</taxon>
        <taxon>Pentapetalae</taxon>
        <taxon>asterids</taxon>
        <taxon>lamiids</taxon>
        <taxon>Lamiales</taxon>
        <taxon>Lamiaceae</taxon>
        <taxon>Nepetoideae</taxon>
        <taxon>Mentheae</taxon>
        <taxon>Salviinae</taxon>
        <taxon>Salvia</taxon>
        <taxon>Salvia subgen. Calosphace</taxon>
        <taxon>core Calosphace</taxon>
    </lineage>
</organism>
<comment type="caution">
    <text evidence="1">The sequence shown here is derived from an EMBL/GenBank/DDBJ whole genome shotgun (WGS) entry which is preliminary data.</text>
</comment>
<keyword evidence="2" id="KW-1185">Reference proteome</keyword>
<dbReference type="EMBL" id="PNBA02000019">
    <property type="protein sequence ID" value="KAG6390439.1"/>
    <property type="molecule type" value="Genomic_DNA"/>
</dbReference>
<evidence type="ECO:0000313" key="1">
    <source>
        <dbReference type="EMBL" id="KAG6390439.1"/>
    </source>
</evidence>
<sequence length="118" mass="12675">MVAPRTVLLPRHSVLGFRTMGWRWFLGLDCGSGNHSGWYSGGGAASGIAVLNLGNRSPWDYMGGLDQATEVGRSHSGGHYTCTGNRALVRQLVGGLQLPQRRSVNLPNTACSIVIPIW</sequence>
<reference evidence="1" key="2">
    <citation type="submission" date="2020-08" db="EMBL/GenBank/DDBJ databases">
        <title>Plant Genome Project.</title>
        <authorList>
            <person name="Zhang R.-G."/>
        </authorList>
    </citation>
    <scope>NUCLEOTIDE SEQUENCE</scope>
    <source>
        <strain evidence="1">Huo1</strain>
        <tissue evidence="1">Leaf</tissue>
    </source>
</reference>
<protein>
    <submittedName>
        <fullName evidence="1">Uncharacterized protein</fullName>
    </submittedName>
</protein>
<gene>
    <name evidence="1" type="ORF">SASPL_148173</name>
</gene>
<proteinExistence type="predicted"/>
<name>A0A8X8W9S8_SALSN</name>
<reference evidence="1" key="1">
    <citation type="submission" date="2018-01" db="EMBL/GenBank/DDBJ databases">
        <authorList>
            <person name="Mao J.F."/>
        </authorList>
    </citation>
    <scope>NUCLEOTIDE SEQUENCE</scope>
    <source>
        <strain evidence="1">Huo1</strain>
        <tissue evidence="1">Leaf</tissue>
    </source>
</reference>
<dbReference type="Proteomes" id="UP000298416">
    <property type="component" value="Unassembled WGS sequence"/>
</dbReference>
<evidence type="ECO:0000313" key="2">
    <source>
        <dbReference type="Proteomes" id="UP000298416"/>
    </source>
</evidence>